<comment type="caution">
    <text evidence="2">The sequence shown here is derived from an EMBL/GenBank/DDBJ whole genome shotgun (WGS) entry which is preliminary data.</text>
</comment>
<organism evidence="2 3">
    <name type="scientific">Alternaria panax</name>
    <dbReference type="NCBI Taxonomy" id="48097"/>
    <lineage>
        <taxon>Eukaryota</taxon>
        <taxon>Fungi</taxon>
        <taxon>Dikarya</taxon>
        <taxon>Ascomycota</taxon>
        <taxon>Pezizomycotina</taxon>
        <taxon>Dothideomycetes</taxon>
        <taxon>Pleosporomycetidae</taxon>
        <taxon>Pleosporales</taxon>
        <taxon>Pleosporineae</taxon>
        <taxon>Pleosporaceae</taxon>
        <taxon>Alternaria</taxon>
        <taxon>Alternaria sect. Panax</taxon>
    </lineage>
</organism>
<proteinExistence type="predicted"/>
<feature type="compositionally biased region" description="Polar residues" evidence="1">
    <location>
        <begin position="93"/>
        <end position="117"/>
    </location>
</feature>
<dbReference type="AlphaFoldDB" id="A0AAD4IDT0"/>
<protein>
    <submittedName>
        <fullName evidence="2">Uncharacterized protein</fullName>
    </submittedName>
</protein>
<feature type="region of interest" description="Disordered" evidence="1">
    <location>
        <begin position="88"/>
        <end position="117"/>
    </location>
</feature>
<feature type="compositionally biased region" description="Acidic residues" evidence="1">
    <location>
        <begin position="29"/>
        <end position="41"/>
    </location>
</feature>
<evidence type="ECO:0000313" key="2">
    <source>
        <dbReference type="EMBL" id="KAG9192737.1"/>
    </source>
</evidence>
<reference evidence="2" key="1">
    <citation type="submission" date="2021-07" db="EMBL/GenBank/DDBJ databases">
        <title>Genome Resource of American Ginseng Black Spot Pathogen Alternaria panax.</title>
        <authorList>
            <person name="Qiu C."/>
            <person name="Wang W."/>
            <person name="Liu Z."/>
        </authorList>
    </citation>
    <scope>NUCLEOTIDE SEQUENCE</scope>
    <source>
        <strain evidence="2">BNCC115425</strain>
    </source>
</reference>
<keyword evidence="3" id="KW-1185">Reference proteome</keyword>
<accession>A0AAD4IDT0</accession>
<feature type="region of interest" description="Disordered" evidence="1">
    <location>
        <begin position="1"/>
        <end position="50"/>
    </location>
</feature>
<sequence length="117" mass="12981">MPHALSSNTALPSTLNAKRRRSEESSASVEEDGQEEEEELPFTETDNKTARSWELAYRDAKLAYLGMKGDKLAFKGQLIKKDAKILEKDAKNSPAQRPGQSKRSIDSSRLSTSATRP</sequence>
<dbReference type="Proteomes" id="UP001199106">
    <property type="component" value="Unassembled WGS sequence"/>
</dbReference>
<gene>
    <name evidence="2" type="ORF">G6011_11471</name>
</gene>
<name>A0AAD4IDT0_9PLEO</name>
<evidence type="ECO:0000256" key="1">
    <source>
        <dbReference type="SAM" id="MobiDB-lite"/>
    </source>
</evidence>
<evidence type="ECO:0000313" key="3">
    <source>
        <dbReference type="Proteomes" id="UP001199106"/>
    </source>
</evidence>
<dbReference type="EMBL" id="JAANER010000003">
    <property type="protein sequence ID" value="KAG9192737.1"/>
    <property type="molecule type" value="Genomic_DNA"/>
</dbReference>
<feature type="compositionally biased region" description="Polar residues" evidence="1">
    <location>
        <begin position="1"/>
        <end position="16"/>
    </location>
</feature>